<protein>
    <submittedName>
        <fullName evidence="1">DNA-binding protein</fullName>
    </submittedName>
</protein>
<dbReference type="GO" id="GO:0003677">
    <property type="term" value="F:DNA binding"/>
    <property type="evidence" value="ECO:0007669"/>
    <property type="project" value="UniProtKB-KW"/>
</dbReference>
<dbReference type="InterPro" id="IPR009061">
    <property type="entry name" value="DNA-bd_dom_put_sf"/>
</dbReference>
<dbReference type="RefSeq" id="WP_131914821.1">
    <property type="nucleotide sequence ID" value="NZ_SMLG01000001.1"/>
</dbReference>
<organism evidence="1 2">
    <name type="scientific">Flavobacterium rhamnosiphilum</name>
    <dbReference type="NCBI Taxonomy" id="2541724"/>
    <lineage>
        <taxon>Bacteria</taxon>
        <taxon>Pseudomonadati</taxon>
        <taxon>Bacteroidota</taxon>
        <taxon>Flavobacteriia</taxon>
        <taxon>Flavobacteriales</taxon>
        <taxon>Flavobacteriaceae</taxon>
        <taxon>Flavobacterium</taxon>
    </lineage>
</organism>
<name>A0A4R5FC96_9FLAO</name>
<dbReference type="EMBL" id="SMLG01000001">
    <property type="protein sequence ID" value="TDE46879.1"/>
    <property type="molecule type" value="Genomic_DNA"/>
</dbReference>
<sequence length="77" mass="8831">MATTIKPSEEVKLNSFPPIEDRLNQAQVAELFGTTVQTIITWKKKGKIPFFQLGRFPIFSRKQLTMVASKNQHLIRS</sequence>
<dbReference type="Proteomes" id="UP000294814">
    <property type="component" value="Unassembled WGS sequence"/>
</dbReference>
<keyword evidence="1" id="KW-0238">DNA-binding</keyword>
<dbReference type="OrthoDB" id="1202080at2"/>
<evidence type="ECO:0000313" key="1">
    <source>
        <dbReference type="EMBL" id="TDE46879.1"/>
    </source>
</evidence>
<proteinExistence type="predicted"/>
<gene>
    <name evidence="1" type="ORF">E0I26_01980</name>
</gene>
<accession>A0A4R5FC96</accession>
<dbReference type="AlphaFoldDB" id="A0A4R5FC96"/>
<keyword evidence="2" id="KW-1185">Reference proteome</keyword>
<reference evidence="1 2" key="1">
    <citation type="submission" date="2019-03" db="EMBL/GenBank/DDBJ databases">
        <title>Novel species of Flavobacterium.</title>
        <authorList>
            <person name="Liu Q."/>
            <person name="Xin Y.-H."/>
        </authorList>
    </citation>
    <scope>NUCLEOTIDE SEQUENCE [LARGE SCALE GENOMIC DNA]</scope>
    <source>
        <strain evidence="1 2">LB3P52</strain>
    </source>
</reference>
<comment type="caution">
    <text evidence="1">The sequence shown here is derived from an EMBL/GenBank/DDBJ whole genome shotgun (WGS) entry which is preliminary data.</text>
</comment>
<evidence type="ECO:0000313" key="2">
    <source>
        <dbReference type="Proteomes" id="UP000294814"/>
    </source>
</evidence>
<dbReference type="SUPFAM" id="SSF46955">
    <property type="entry name" value="Putative DNA-binding domain"/>
    <property type="match status" value="1"/>
</dbReference>